<dbReference type="Gene3D" id="3.40.50.300">
    <property type="entry name" value="P-loop containing nucleotide triphosphate hydrolases"/>
    <property type="match status" value="1"/>
</dbReference>
<evidence type="ECO:0000313" key="3">
    <source>
        <dbReference type="Proteomes" id="UP000701801"/>
    </source>
</evidence>
<name>A0A9N9LTX0_9HELO</name>
<evidence type="ECO:0000313" key="2">
    <source>
        <dbReference type="EMBL" id="CAG8977466.1"/>
    </source>
</evidence>
<dbReference type="OrthoDB" id="2316594at2759"/>
<comment type="caution">
    <text evidence="2">The sequence shown here is derived from an EMBL/GenBank/DDBJ whole genome shotgun (WGS) entry which is preliminary data.</text>
</comment>
<proteinExistence type="predicted"/>
<accession>A0A9N9LTX0</accession>
<dbReference type="SUPFAM" id="SSF52540">
    <property type="entry name" value="P-loop containing nucleoside triphosphate hydrolases"/>
    <property type="match status" value="1"/>
</dbReference>
<feature type="compositionally biased region" description="Polar residues" evidence="1">
    <location>
        <begin position="93"/>
        <end position="105"/>
    </location>
</feature>
<evidence type="ECO:0008006" key="4">
    <source>
        <dbReference type="Google" id="ProtNLM"/>
    </source>
</evidence>
<feature type="non-terminal residue" evidence="2">
    <location>
        <position position="1"/>
    </location>
</feature>
<keyword evidence="3" id="KW-1185">Reference proteome</keyword>
<organism evidence="2 3">
    <name type="scientific">Hymenoscyphus albidus</name>
    <dbReference type="NCBI Taxonomy" id="595503"/>
    <lineage>
        <taxon>Eukaryota</taxon>
        <taxon>Fungi</taxon>
        <taxon>Dikarya</taxon>
        <taxon>Ascomycota</taxon>
        <taxon>Pezizomycotina</taxon>
        <taxon>Leotiomycetes</taxon>
        <taxon>Helotiales</taxon>
        <taxon>Helotiaceae</taxon>
        <taxon>Hymenoscyphus</taxon>
    </lineage>
</organism>
<dbReference type="Proteomes" id="UP000701801">
    <property type="component" value="Unassembled WGS sequence"/>
</dbReference>
<dbReference type="AlphaFoldDB" id="A0A9N9LTX0"/>
<evidence type="ECO:0000256" key="1">
    <source>
        <dbReference type="SAM" id="MobiDB-lite"/>
    </source>
</evidence>
<dbReference type="EMBL" id="CAJVRM010000219">
    <property type="protein sequence ID" value="CAG8977466.1"/>
    <property type="molecule type" value="Genomic_DNA"/>
</dbReference>
<protein>
    <recommendedName>
        <fullName evidence="4">Zona occludens toxin N-terminal domain-containing protein</fullName>
    </recommendedName>
</protein>
<feature type="region of interest" description="Disordered" evidence="1">
    <location>
        <begin position="48"/>
        <end position="105"/>
    </location>
</feature>
<dbReference type="InterPro" id="IPR027417">
    <property type="entry name" value="P-loop_NTPase"/>
</dbReference>
<reference evidence="2" key="1">
    <citation type="submission" date="2021-07" db="EMBL/GenBank/DDBJ databases">
        <authorList>
            <person name="Durling M."/>
        </authorList>
    </citation>
    <scope>NUCLEOTIDE SEQUENCE</scope>
</reference>
<sequence length="637" mass="70443">MAPTQKEVREWVLQRAQTRDFYKADGNFIGKQAMKAKLLNEWPGQQGKISRAVNGPVQNNKTGPQEDREVARQSSNGNDENLRPNINGMPQFHFQNGVTSQQGTATRPVLAGSDLLSTQKTQPENSMLTETPRYLSLGPAIVDDHKEQLPANDSKQQIPSNPKIDALLNYLNDSKPTEESSFARFFAEALDVEPQDIESQLLQRLDKSELNSIGVENERQDVKHAVLFSEALLDHSANQFPQHGLLGTFDPVGGDSKKLYLNTNIPFSAFICGVQGSGKSHTSTCMIENLLIPAPFLGPLEKPLTALVFNFTSHTSEATFLPCEAVFLAAPNQALHTPFSARKVKVLVSPSNYHNLGAAYSQIPGVEVRPFKLKPRDLNISNMLTLMCIDQSQGPPLYIGIITKILRQMATELAGGFTYVEFRRRINAAGLDQKQMVFLEQRLDLLESFMDLDGSTENLSFEPGEVTIMDLSCPFVDASTACVLFKIGMFLQSGDASGKVVFMDEAHKFMTETPGAKALTEAVTEVIRLQRHYGARVIISTQEPTISPKLIDLCSITVIHRFTSPEWLSVLRHHISVPGGDEGGLYRKILRLRTGEALVFAPSAVMGMGGGYEESEPFDLLRVSVRRRITWDGVVII</sequence>
<gene>
    <name evidence="2" type="ORF">HYALB_00011815</name>
</gene>